<dbReference type="Proteomes" id="UP001358586">
    <property type="component" value="Chromosome 8"/>
</dbReference>
<evidence type="ECO:0000313" key="1">
    <source>
        <dbReference type="EMBL" id="KAK5814065.1"/>
    </source>
</evidence>
<sequence length="72" mass="7727">MASVRPPQGLRSSNMAAVASIFSYRAVIVSSYLNGGAEGGIRSTLILQTDPVNGQFSLLILFIFFSVTILDF</sequence>
<organism evidence="1 2">
    <name type="scientific">Gossypium arboreum</name>
    <name type="common">Tree cotton</name>
    <name type="synonym">Gossypium nanking</name>
    <dbReference type="NCBI Taxonomy" id="29729"/>
    <lineage>
        <taxon>Eukaryota</taxon>
        <taxon>Viridiplantae</taxon>
        <taxon>Streptophyta</taxon>
        <taxon>Embryophyta</taxon>
        <taxon>Tracheophyta</taxon>
        <taxon>Spermatophyta</taxon>
        <taxon>Magnoliopsida</taxon>
        <taxon>eudicotyledons</taxon>
        <taxon>Gunneridae</taxon>
        <taxon>Pentapetalae</taxon>
        <taxon>rosids</taxon>
        <taxon>malvids</taxon>
        <taxon>Malvales</taxon>
        <taxon>Malvaceae</taxon>
        <taxon>Malvoideae</taxon>
        <taxon>Gossypium</taxon>
    </lineage>
</organism>
<comment type="caution">
    <text evidence="1">The sequence shown here is derived from an EMBL/GenBank/DDBJ whole genome shotgun (WGS) entry which is preliminary data.</text>
</comment>
<protein>
    <submittedName>
        <fullName evidence="1">Uncharacterized protein</fullName>
    </submittedName>
</protein>
<gene>
    <name evidence="1" type="ORF">PVK06_029517</name>
</gene>
<name>A0ABR0P6V3_GOSAR</name>
<evidence type="ECO:0000313" key="2">
    <source>
        <dbReference type="Proteomes" id="UP001358586"/>
    </source>
</evidence>
<keyword evidence="2" id="KW-1185">Reference proteome</keyword>
<dbReference type="EMBL" id="JARKNE010000008">
    <property type="protein sequence ID" value="KAK5814065.1"/>
    <property type="molecule type" value="Genomic_DNA"/>
</dbReference>
<proteinExistence type="predicted"/>
<accession>A0ABR0P6V3</accession>
<reference evidence="1 2" key="1">
    <citation type="submission" date="2023-03" db="EMBL/GenBank/DDBJ databases">
        <title>WGS of Gossypium arboreum.</title>
        <authorList>
            <person name="Yu D."/>
        </authorList>
    </citation>
    <scope>NUCLEOTIDE SEQUENCE [LARGE SCALE GENOMIC DNA]</scope>
    <source>
        <tissue evidence="1">Leaf</tissue>
    </source>
</reference>